<dbReference type="PANTHER" id="PTHR13923:SF11">
    <property type="entry name" value="SECRETORY 31, ISOFORM D"/>
    <property type="match status" value="1"/>
</dbReference>
<dbReference type="Gene3D" id="1.20.940.10">
    <property type="entry name" value="Functional domain of the splicing factor Prp18"/>
    <property type="match status" value="1"/>
</dbReference>
<evidence type="ECO:0000256" key="2">
    <source>
        <dbReference type="ARBA" id="ARBA00009358"/>
    </source>
</evidence>
<dbReference type="Pfam" id="PF00400">
    <property type="entry name" value="WD40"/>
    <property type="match status" value="1"/>
</dbReference>
<dbReference type="AlphaFoldDB" id="A0AAN9TU90"/>
<dbReference type="SUPFAM" id="SSF50978">
    <property type="entry name" value="WD40 repeat-like"/>
    <property type="match status" value="1"/>
</dbReference>
<dbReference type="PROSITE" id="PS50294">
    <property type="entry name" value="WD_REPEATS_REGION"/>
    <property type="match status" value="1"/>
</dbReference>
<gene>
    <name evidence="11" type="ORF">V9T40_004544</name>
</gene>
<dbReference type="PANTHER" id="PTHR13923">
    <property type="entry name" value="SEC31-RELATED PROTEIN"/>
    <property type="match status" value="1"/>
</dbReference>
<feature type="compositionally biased region" description="Pro residues" evidence="10">
    <location>
        <begin position="906"/>
        <end position="915"/>
    </location>
</feature>
<dbReference type="InterPro" id="IPR040251">
    <property type="entry name" value="SEC31-like"/>
</dbReference>
<organism evidence="11 12">
    <name type="scientific">Parthenolecanium corni</name>
    <dbReference type="NCBI Taxonomy" id="536013"/>
    <lineage>
        <taxon>Eukaryota</taxon>
        <taxon>Metazoa</taxon>
        <taxon>Ecdysozoa</taxon>
        <taxon>Arthropoda</taxon>
        <taxon>Hexapoda</taxon>
        <taxon>Insecta</taxon>
        <taxon>Pterygota</taxon>
        <taxon>Neoptera</taxon>
        <taxon>Paraneoptera</taxon>
        <taxon>Hemiptera</taxon>
        <taxon>Sternorrhyncha</taxon>
        <taxon>Coccoidea</taxon>
        <taxon>Coccidae</taxon>
        <taxon>Parthenolecanium</taxon>
    </lineage>
</organism>
<feature type="repeat" description="WD" evidence="9">
    <location>
        <begin position="116"/>
        <end position="158"/>
    </location>
</feature>
<comment type="caution">
    <text evidence="11">The sequence shown here is derived from an EMBL/GenBank/DDBJ whole genome shotgun (WGS) entry which is preliminary data.</text>
</comment>
<evidence type="ECO:0000256" key="10">
    <source>
        <dbReference type="SAM" id="MobiDB-lite"/>
    </source>
</evidence>
<feature type="compositionally biased region" description="Polar residues" evidence="10">
    <location>
        <begin position="1004"/>
        <end position="1037"/>
    </location>
</feature>
<dbReference type="PROSITE" id="PS00678">
    <property type="entry name" value="WD_REPEATS_1"/>
    <property type="match status" value="1"/>
</dbReference>
<dbReference type="GO" id="GO:0007029">
    <property type="term" value="P:endoplasmic reticulum organization"/>
    <property type="evidence" value="ECO:0007669"/>
    <property type="project" value="TreeGrafter"/>
</dbReference>
<dbReference type="InterPro" id="IPR036322">
    <property type="entry name" value="WD40_repeat_dom_sf"/>
</dbReference>
<dbReference type="GO" id="GO:0005198">
    <property type="term" value="F:structural molecule activity"/>
    <property type="evidence" value="ECO:0007669"/>
    <property type="project" value="TreeGrafter"/>
</dbReference>
<dbReference type="GO" id="GO:0015031">
    <property type="term" value="P:protein transport"/>
    <property type="evidence" value="ECO:0007669"/>
    <property type="project" value="UniProtKB-KW"/>
</dbReference>
<dbReference type="PROSITE" id="PS50082">
    <property type="entry name" value="WD_REPEATS_2"/>
    <property type="match status" value="2"/>
</dbReference>
<evidence type="ECO:0000256" key="7">
    <source>
        <dbReference type="ARBA" id="ARBA00022892"/>
    </source>
</evidence>
<feature type="region of interest" description="Disordered" evidence="10">
    <location>
        <begin position="906"/>
        <end position="1037"/>
    </location>
</feature>
<evidence type="ECO:0000256" key="3">
    <source>
        <dbReference type="ARBA" id="ARBA00022448"/>
    </source>
</evidence>
<keyword evidence="6" id="KW-0256">Endoplasmic reticulum</keyword>
<dbReference type="EMBL" id="JBBCAQ010000004">
    <property type="protein sequence ID" value="KAK7604271.1"/>
    <property type="molecule type" value="Genomic_DNA"/>
</dbReference>
<evidence type="ECO:0000256" key="4">
    <source>
        <dbReference type="ARBA" id="ARBA00022574"/>
    </source>
</evidence>
<proteinExistence type="inferred from homology"/>
<dbReference type="Proteomes" id="UP001367676">
    <property type="component" value="Unassembled WGS sequence"/>
</dbReference>
<sequence length="1257" mass="138332">MKVKELEKTVNLAWSPKSHYPILIAAGTAAQQVDASFSTSAALEIYSVNLADSSLDLELRCSSPSKNRFHKLIWGPYESGHETGKGVIVGGCDAGQLVIYNAAQLLNNETGIVACAERHSGPVRALDFNSFQKNLLASGASESEIFIWDLNNLTTPMTPGAVSQPTDDIISLSWNKQVQHILATTFPTRCTVWDLRKNEPIIKLTDSSSKIKWKVVAWNPQVATQLCLASEEDACPIIQLWDLRFATTPIKIFEGHQKGILSAAWCDEDPDLLISCGKDNKMLVWNLHPDPPKGEPIILCDMPLSTQWNFEVNWCPRNPFLISTSSFDSRATIYSLSGGQPAAPTSNKIADSFPGMNHHPQSLSLQQVHHHHHQQQQQQPPVELLKPPKWIKKPCGVFFAFGGKLLSFNSTERTVYVSQVVTEPELMMKFKELLDALEQNNLSNHCYKKAEAATDPQVKEIWNFIACQFYGESFRNQVCAFLQITPTALKEKLIQLNINFDESGPTDFGADVLRIYQQDSSINSTFNGIHDTQMSKKPFSITEEIDLNRAVCEALLLDDKDLAVDLLIKQNRTADAIILALSGGPELLAKAQSKYFEKSDDSVTTLVSAIVNKDWCNVIETCNLANWKEVLIALLHHTKDNEFRSFCELLGQRLLVEGDSSQRKSALLCYVCCGDVNELLNNWNTSLSSTPADIQELVELGLIMKEAVKSRGHDVSVSGALAKVLVQYAELLASQGYLTAAYTYLGETSDEESIAMLKNRLACVLGIPGAPYPNRSTVSASKPNSYHPTPMMPQTKHQYQSPVASFPPSTSHFNHVLPTAPKPPAKQVPSQPVINTPQPIRAFDPQPVQLSQPPLQQPYIAQAPPSMPIHNHQLNSFQPPPIVSQPTPMYPPSTNLFQPLAPSVPSPFAVPPPPTSHVGPHSEQKTLNQSTNSHFTHFNPLTPAPVAPSPALPLMPRSTPTPPAPPLSSQMPYSSARQTPDHLSSQSRSKHVLDPSVRGGSGQRGSFSNTFQPVPQMGNSLGNQTPVSSVPPFSSHNDSSVYDFSQQNSNYTTAQVNPTSYIPNPPNSVSSIMQPNVPSMPPPSQKIAHHGAPGWNDPPPVMFEKPVPLPQQTAPGMMAPPPSTPYQNDINRVIAAVEPQQKQNIVLPEQHIHLQTVLNELQNRCVNKTSNPQMKRKLDDVVRKLEMLYEAVRDNKISSQTLAGLHEIINAIQQGNYQACLALHTQLVNSSDFAVIASFMPGIKVLVQSALQLDVYV</sequence>
<reference evidence="11 12" key="1">
    <citation type="submission" date="2024-03" db="EMBL/GenBank/DDBJ databases">
        <title>Adaptation during the transition from Ophiocordyceps entomopathogen to insect associate is accompanied by gene loss and intensified selection.</title>
        <authorList>
            <person name="Ward C.M."/>
            <person name="Onetto C.A."/>
            <person name="Borneman A.R."/>
        </authorList>
    </citation>
    <scope>NUCLEOTIDE SEQUENCE [LARGE SCALE GENOMIC DNA]</scope>
    <source>
        <strain evidence="11">AWRI1</strain>
        <tissue evidence="11">Single Adult Female</tissue>
    </source>
</reference>
<dbReference type="GO" id="GO:0070971">
    <property type="term" value="C:endoplasmic reticulum exit site"/>
    <property type="evidence" value="ECO:0007669"/>
    <property type="project" value="TreeGrafter"/>
</dbReference>
<dbReference type="InterPro" id="IPR001680">
    <property type="entry name" value="WD40_rpt"/>
</dbReference>
<dbReference type="Gene3D" id="2.130.10.10">
    <property type="entry name" value="YVTN repeat-like/Quinoprotein amine dehydrogenase"/>
    <property type="match status" value="1"/>
</dbReference>
<protein>
    <recommendedName>
        <fullName evidence="13">Protein transport protein Sec31A</fullName>
    </recommendedName>
</protein>
<evidence type="ECO:0000313" key="11">
    <source>
        <dbReference type="EMBL" id="KAK7604271.1"/>
    </source>
</evidence>
<dbReference type="GO" id="GO:0030127">
    <property type="term" value="C:COPII vesicle coat"/>
    <property type="evidence" value="ECO:0007669"/>
    <property type="project" value="TreeGrafter"/>
</dbReference>
<keyword evidence="4 9" id="KW-0853">WD repeat</keyword>
<feature type="compositionally biased region" description="Polar residues" evidence="10">
    <location>
        <begin position="973"/>
        <end position="987"/>
    </location>
</feature>
<keyword evidence="5" id="KW-0677">Repeat</keyword>
<dbReference type="InterPro" id="IPR015943">
    <property type="entry name" value="WD40/YVTN_repeat-like_dom_sf"/>
</dbReference>
<comment type="similarity">
    <text evidence="2">Belongs to the WD repeat SEC31 family.</text>
</comment>
<evidence type="ECO:0000256" key="6">
    <source>
        <dbReference type="ARBA" id="ARBA00022824"/>
    </source>
</evidence>
<keyword evidence="3" id="KW-0813">Transport</keyword>
<name>A0AAN9TU90_9HEMI</name>
<evidence type="ECO:0000256" key="8">
    <source>
        <dbReference type="ARBA" id="ARBA00022927"/>
    </source>
</evidence>
<accession>A0AAN9TU90</accession>
<dbReference type="SMART" id="SM00320">
    <property type="entry name" value="WD40"/>
    <property type="match status" value="4"/>
</dbReference>
<evidence type="ECO:0000256" key="9">
    <source>
        <dbReference type="PROSITE-ProRule" id="PRU00221"/>
    </source>
</evidence>
<evidence type="ECO:0000313" key="12">
    <source>
        <dbReference type="Proteomes" id="UP001367676"/>
    </source>
</evidence>
<evidence type="ECO:0000256" key="5">
    <source>
        <dbReference type="ARBA" id="ARBA00022737"/>
    </source>
</evidence>
<dbReference type="Gene3D" id="1.25.40.1030">
    <property type="match status" value="1"/>
</dbReference>
<evidence type="ECO:0000256" key="1">
    <source>
        <dbReference type="ARBA" id="ARBA00004240"/>
    </source>
</evidence>
<evidence type="ECO:0008006" key="13">
    <source>
        <dbReference type="Google" id="ProtNLM"/>
    </source>
</evidence>
<dbReference type="InterPro" id="IPR019775">
    <property type="entry name" value="WD40_repeat_CS"/>
</dbReference>
<dbReference type="FunFam" id="1.20.940.10:FF:000001">
    <property type="entry name" value="Protein transport protein Sec31A isoform A"/>
    <property type="match status" value="1"/>
</dbReference>
<feature type="compositionally biased region" description="Polar residues" evidence="10">
    <location>
        <begin position="925"/>
        <end position="936"/>
    </location>
</feature>
<keyword evidence="12" id="KW-1185">Reference proteome</keyword>
<keyword evidence="7" id="KW-0931">ER-Golgi transport</keyword>
<keyword evidence="8" id="KW-0653">Protein transport</keyword>
<feature type="compositionally biased region" description="Pro residues" evidence="10">
    <location>
        <begin position="942"/>
        <end position="966"/>
    </location>
</feature>
<feature type="repeat" description="WD" evidence="9">
    <location>
        <begin position="253"/>
        <end position="287"/>
    </location>
</feature>
<comment type="subcellular location">
    <subcellularLocation>
        <location evidence="1">Endoplasmic reticulum</location>
    </subcellularLocation>
</comment>
<dbReference type="GO" id="GO:0090110">
    <property type="term" value="P:COPII-coated vesicle cargo loading"/>
    <property type="evidence" value="ECO:0007669"/>
    <property type="project" value="TreeGrafter"/>
</dbReference>